<dbReference type="OrthoDB" id="3251668at2759"/>
<evidence type="ECO:0000313" key="5">
    <source>
        <dbReference type="Proteomes" id="UP000016931"/>
    </source>
</evidence>
<dbReference type="EMBL" id="KB456267">
    <property type="protein sequence ID" value="EMF10531.1"/>
    <property type="molecule type" value="Genomic_DNA"/>
</dbReference>
<dbReference type="CDD" id="cd00067">
    <property type="entry name" value="GAL4"/>
    <property type="match status" value="1"/>
</dbReference>
<dbReference type="STRING" id="692275.N1QE19"/>
<feature type="region of interest" description="Disordered" evidence="2">
    <location>
        <begin position="526"/>
        <end position="617"/>
    </location>
</feature>
<evidence type="ECO:0000259" key="3">
    <source>
        <dbReference type="PROSITE" id="PS50048"/>
    </source>
</evidence>
<evidence type="ECO:0000256" key="1">
    <source>
        <dbReference type="ARBA" id="ARBA00023242"/>
    </source>
</evidence>
<keyword evidence="5" id="KW-1185">Reference proteome</keyword>
<reference evidence="4 5" key="1">
    <citation type="journal article" date="2012" name="PLoS Pathog.">
        <title>Diverse lifestyles and strategies of plant pathogenesis encoded in the genomes of eighteen Dothideomycetes fungi.</title>
        <authorList>
            <person name="Ohm R.A."/>
            <person name="Feau N."/>
            <person name="Henrissat B."/>
            <person name="Schoch C.L."/>
            <person name="Horwitz B.A."/>
            <person name="Barry K.W."/>
            <person name="Condon B.J."/>
            <person name="Copeland A.C."/>
            <person name="Dhillon B."/>
            <person name="Glaser F."/>
            <person name="Hesse C.N."/>
            <person name="Kosti I."/>
            <person name="LaButti K."/>
            <person name="Lindquist E.A."/>
            <person name="Lucas S."/>
            <person name="Salamov A.A."/>
            <person name="Bradshaw R.E."/>
            <person name="Ciuffetti L."/>
            <person name="Hamelin R.C."/>
            <person name="Kema G.H.J."/>
            <person name="Lawrence C."/>
            <person name="Scott J.A."/>
            <person name="Spatafora J.W."/>
            <person name="Turgeon B.G."/>
            <person name="de Wit P.J.G.M."/>
            <person name="Zhong S."/>
            <person name="Goodwin S.B."/>
            <person name="Grigoriev I.V."/>
        </authorList>
    </citation>
    <scope>NUCLEOTIDE SEQUENCE [LARGE SCALE GENOMIC DNA]</scope>
    <source>
        <strain evidence="4 5">SO2202</strain>
    </source>
</reference>
<dbReference type="GO" id="GO:0008270">
    <property type="term" value="F:zinc ion binding"/>
    <property type="evidence" value="ECO:0007669"/>
    <property type="project" value="InterPro"/>
</dbReference>
<feature type="region of interest" description="Disordered" evidence="2">
    <location>
        <begin position="292"/>
        <end position="330"/>
    </location>
</feature>
<dbReference type="HOGENOM" id="CLU_027375_0_0_1"/>
<dbReference type="Proteomes" id="UP000016931">
    <property type="component" value="Unassembled WGS sequence"/>
</dbReference>
<dbReference type="SUPFAM" id="SSF57701">
    <property type="entry name" value="Zn2/Cys6 DNA-binding domain"/>
    <property type="match status" value="1"/>
</dbReference>
<feature type="compositionally biased region" description="Low complexity" evidence="2">
    <location>
        <begin position="580"/>
        <end position="592"/>
    </location>
</feature>
<dbReference type="AlphaFoldDB" id="N1QE19"/>
<dbReference type="GeneID" id="27907009"/>
<protein>
    <recommendedName>
        <fullName evidence="3">Zn(2)-C6 fungal-type domain-containing protein</fullName>
    </recommendedName>
</protein>
<evidence type="ECO:0000313" key="4">
    <source>
        <dbReference type="EMBL" id="EMF10531.1"/>
    </source>
</evidence>
<dbReference type="Pfam" id="PF00172">
    <property type="entry name" value="Zn_clus"/>
    <property type="match status" value="1"/>
</dbReference>
<feature type="region of interest" description="Disordered" evidence="2">
    <location>
        <begin position="445"/>
        <end position="468"/>
    </location>
</feature>
<dbReference type="RefSeq" id="XP_016758652.1">
    <property type="nucleotide sequence ID" value="XM_016909872.1"/>
</dbReference>
<dbReference type="eggNOG" id="ENOG502SABA">
    <property type="taxonomic scope" value="Eukaryota"/>
</dbReference>
<dbReference type="PROSITE" id="PS50048">
    <property type="entry name" value="ZN2_CY6_FUNGAL_2"/>
    <property type="match status" value="1"/>
</dbReference>
<keyword evidence="1" id="KW-0539">Nucleus</keyword>
<dbReference type="PROSITE" id="PS00463">
    <property type="entry name" value="ZN2_CY6_FUNGAL_1"/>
    <property type="match status" value="1"/>
</dbReference>
<feature type="compositionally biased region" description="Polar residues" evidence="2">
    <location>
        <begin position="456"/>
        <end position="468"/>
    </location>
</feature>
<feature type="compositionally biased region" description="Polar residues" evidence="2">
    <location>
        <begin position="540"/>
        <end position="579"/>
    </location>
</feature>
<proteinExistence type="predicted"/>
<dbReference type="InterPro" id="IPR053181">
    <property type="entry name" value="EcdB-like_regulator"/>
</dbReference>
<dbReference type="GO" id="GO:0000981">
    <property type="term" value="F:DNA-binding transcription factor activity, RNA polymerase II-specific"/>
    <property type="evidence" value="ECO:0007669"/>
    <property type="project" value="InterPro"/>
</dbReference>
<feature type="region of interest" description="Disordered" evidence="2">
    <location>
        <begin position="368"/>
        <end position="387"/>
    </location>
</feature>
<dbReference type="SMART" id="SM00066">
    <property type="entry name" value="GAL4"/>
    <property type="match status" value="1"/>
</dbReference>
<dbReference type="InterPro" id="IPR001138">
    <property type="entry name" value="Zn2Cys6_DnaBD"/>
</dbReference>
<dbReference type="InterPro" id="IPR036864">
    <property type="entry name" value="Zn2-C6_fun-type_DNA-bd_sf"/>
</dbReference>
<accession>N1QE19</accession>
<feature type="compositionally biased region" description="Low complexity" evidence="2">
    <location>
        <begin position="528"/>
        <end position="539"/>
    </location>
</feature>
<dbReference type="Gene3D" id="4.10.240.10">
    <property type="entry name" value="Zn(2)-C6 fungal-type DNA-binding domain"/>
    <property type="match status" value="1"/>
</dbReference>
<feature type="domain" description="Zn(2)-C6 fungal-type" evidence="3">
    <location>
        <begin position="483"/>
        <end position="514"/>
    </location>
</feature>
<organism evidence="4 5">
    <name type="scientific">Sphaerulina musiva (strain SO2202)</name>
    <name type="common">Poplar stem canker fungus</name>
    <name type="synonym">Septoria musiva</name>
    <dbReference type="NCBI Taxonomy" id="692275"/>
    <lineage>
        <taxon>Eukaryota</taxon>
        <taxon>Fungi</taxon>
        <taxon>Dikarya</taxon>
        <taxon>Ascomycota</taxon>
        <taxon>Pezizomycotina</taxon>
        <taxon>Dothideomycetes</taxon>
        <taxon>Dothideomycetidae</taxon>
        <taxon>Mycosphaerellales</taxon>
        <taxon>Mycosphaerellaceae</taxon>
        <taxon>Sphaerulina</taxon>
    </lineage>
</organism>
<name>N1QE19_SPHMS</name>
<sequence length="617" mass="66415">MSRVSYGSRAGDATDYGGGGHVQFVGPRHAARAGPYDSLEALIAALRQEFDAAAESVMPVCTTLEMSLGLTAVIPLVRPGIGPYSEGGDHDLPFEFKNGLYEMEHDPGQKHPRAPCSAIINVTDARQKQVVQRAASRGIISAIEALDGFRYSFNNAWTAKDEEGARFSFICQDSMQNKDRHANGYTRILKHLKDPGGAERGPRKPTYDCKGSVSIKFSSSRQSCDVFYRHNAIHETVAARKPAARAAAAAKRTSSSWIRLPSAATPIAPQEEDTGGLSAMLQAETASSALALVKPPPAQSGPSTSNIGRPLKRKRDETAPPGRLSEQPLSLADLLRQSETAKAPPPTNENGGKSTPGAAAVAYELPSWQTPPPALRQSADGLPYPLPYQPKGRNMVVTALTPPSGTSAALKNPPHPKNFQQFRVSSSTPARKQSASQGLFTTMKMVPTNKPPLRWPQQSQRSAMSPPSATHFVAQSRHRSVLACTNCRLAKRRCDEGRPHCGPCSKTGRLDCKYEAPAGWRAIMSADSQQSPTQQNTSSALAQSTPNSAQPTTQSAQNIGQQSAQTSPQWQPPSAQNTNSQQWPSQSSPPLQTWGNITIASPNIVRPSSPDPWYPKR</sequence>
<dbReference type="PANTHER" id="PTHR47785">
    <property type="entry name" value="ZN(II)2CYS6 TRANSCRIPTION FACTOR (EUROFUNG)-RELATED-RELATED"/>
    <property type="match status" value="1"/>
</dbReference>
<evidence type="ECO:0000256" key="2">
    <source>
        <dbReference type="SAM" id="MobiDB-lite"/>
    </source>
</evidence>
<gene>
    <name evidence="4" type="ORF">SEPMUDRAFT_69736</name>
</gene>
<dbReference type="OMA" id="FNNAWTA"/>